<gene>
    <name evidence="1" type="ORF">HPULCUR_006854</name>
</gene>
<keyword evidence="2" id="KW-1185">Reference proteome</keyword>
<dbReference type="EMBL" id="BAABUJ010000018">
    <property type="protein sequence ID" value="GAA5801408.1"/>
    <property type="molecule type" value="Genomic_DNA"/>
</dbReference>
<protein>
    <submittedName>
        <fullName evidence="1">Uncharacterized protein</fullName>
    </submittedName>
</protein>
<dbReference type="Proteomes" id="UP001476247">
    <property type="component" value="Unassembled WGS sequence"/>
</dbReference>
<evidence type="ECO:0000313" key="1">
    <source>
        <dbReference type="EMBL" id="GAA5801408.1"/>
    </source>
</evidence>
<reference evidence="1 2" key="1">
    <citation type="submission" date="2024-04" db="EMBL/GenBank/DDBJ databases">
        <title>genome sequences of Mucor flavus KT1a and Helicostylum pulchrum KT1b strains isolation_sourced from the surface of a dry-aged beef.</title>
        <authorList>
            <person name="Toyotome T."/>
            <person name="Hosono M."/>
            <person name="Torimaru M."/>
            <person name="Fukuda K."/>
            <person name="Mikami N."/>
        </authorList>
    </citation>
    <scope>NUCLEOTIDE SEQUENCE [LARGE SCALE GENOMIC DNA]</scope>
    <source>
        <strain evidence="1 2">KT1b</strain>
    </source>
</reference>
<comment type="caution">
    <text evidence="1">The sequence shown here is derived from an EMBL/GenBank/DDBJ whole genome shotgun (WGS) entry which is preliminary data.</text>
</comment>
<accession>A0ABP9Y3L4</accession>
<name>A0ABP9Y3L4_9FUNG</name>
<organism evidence="1 2">
    <name type="scientific">Helicostylum pulchrum</name>
    <dbReference type="NCBI Taxonomy" id="562976"/>
    <lineage>
        <taxon>Eukaryota</taxon>
        <taxon>Fungi</taxon>
        <taxon>Fungi incertae sedis</taxon>
        <taxon>Mucoromycota</taxon>
        <taxon>Mucoromycotina</taxon>
        <taxon>Mucoromycetes</taxon>
        <taxon>Mucorales</taxon>
        <taxon>Mucorineae</taxon>
        <taxon>Mucoraceae</taxon>
        <taxon>Helicostylum</taxon>
    </lineage>
</organism>
<sequence>MIRDVSLIINAFITVIGAKIDQHDDSGFKKIHQFEISLKRKDTRDLEQDINNTSVRSRLSFEIRLLFPDKNEALFEANVGQFKDGSIPKFKFRDEIVVANIYE</sequence>
<proteinExistence type="predicted"/>
<evidence type="ECO:0000313" key="2">
    <source>
        <dbReference type="Proteomes" id="UP001476247"/>
    </source>
</evidence>